<sequence>MRLKLINKYNIVMGAVLLATMIMYAFLNVETLTNMFMDEALKDVDNLSETIIRTTHYQMLEDDRERVYQMIDEVGSQKGVNRIRLLDKEGIINFSTQKEEIGTCVDRGSEGCSGCHIGETTLVQASSMDRSRIFVNRDGVELLGVTKEILNKESCYTAQCHFHAPEAQMLGILDVHVDLAGVRETAAAYRNNIIVFTLVLLLILGTCLSMLTHQLINVPVGNLLEQTQRVAQGDLSTRVATYPKDELGELTEAFNNMTGKLKIAQEESQDWANTLEARVAERTEKIQRMQSKLLRSEKLASVGELVAGIAHEINNPLTGVLMFATMLEEDSRLDPALKSDLGTIVHETQRCAKIVRELLDFSRESVPQKKIESINLLLDKTMSLVEHHTSFHDIVVVKEYDPKLPKILIDPSQIEQVFMNILINASQAMPTSGRLTIQTGVMEQENVLYARVTDTGMGISEENLQKIFDPFFSTKGNAGTGLGLSVSYGIIENHGGTIEVASTPGRGTSFTIKLPIVVNGDAAQEPATTA</sequence>
<dbReference type="OrthoDB" id="9781147at2"/>
<dbReference type="CDD" id="cd00082">
    <property type="entry name" value="HisKA"/>
    <property type="match status" value="1"/>
</dbReference>
<feature type="transmembrane region" description="Helical" evidence="8">
    <location>
        <begin position="193"/>
        <end position="216"/>
    </location>
</feature>
<dbReference type="PANTHER" id="PTHR43065">
    <property type="entry name" value="SENSOR HISTIDINE KINASE"/>
    <property type="match status" value="1"/>
</dbReference>
<keyword evidence="4" id="KW-0597">Phosphoprotein</keyword>
<evidence type="ECO:0000259" key="9">
    <source>
        <dbReference type="PROSITE" id="PS50109"/>
    </source>
</evidence>
<organism evidence="11 12">
    <name type="scientific">Trichloromonas acetexigens</name>
    <dbReference type="NCBI Taxonomy" id="38815"/>
    <lineage>
        <taxon>Bacteria</taxon>
        <taxon>Pseudomonadati</taxon>
        <taxon>Thermodesulfobacteriota</taxon>
        <taxon>Desulfuromonadia</taxon>
        <taxon>Desulfuromonadales</taxon>
        <taxon>Trichloromonadaceae</taxon>
        <taxon>Trichloromonas</taxon>
    </lineage>
</organism>
<keyword evidence="8" id="KW-0812">Transmembrane</keyword>
<dbReference type="InterPro" id="IPR036097">
    <property type="entry name" value="HisK_dim/P_sf"/>
</dbReference>
<dbReference type="SMART" id="SM00387">
    <property type="entry name" value="HATPase_c"/>
    <property type="match status" value="1"/>
</dbReference>
<keyword evidence="8" id="KW-1133">Transmembrane helix</keyword>
<gene>
    <name evidence="11" type="ORF">FL622_02955</name>
</gene>
<dbReference type="InterPro" id="IPR003660">
    <property type="entry name" value="HAMP_dom"/>
</dbReference>
<keyword evidence="6 11" id="KW-0418">Kinase</keyword>
<evidence type="ECO:0000256" key="6">
    <source>
        <dbReference type="ARBA" id="ARBA00022777"/>
    </source>
</evidence>
<accession>A0A550JIM8</accession>
<evidence type="ECO:0000259" key="10">
    <source>
        <dbReference type="PROSITE" id="PS50885"/>
    </source>
</evidence>
<dbReference type="InterPro" id="IPR036890">
    <property type="entry name" value="HATPase_C_sf"/>
</dbReference>
<dbReference type="GO" id="GO:0016020">
    <property type="term" value="C:membrane"/>
    <property type="evidence" value="ECO:0007669"/>
    <property type="project" value="UniProtKB-SubCell"/>
</dbReference>
<comment type="subcellular location">
    <subcellularLocation>
        <location evidence="2">Membrane</location>
    </subcellularLocation>
</comment>
<dbReference type="Pfam" id="PF00672">
    <property type="entry name" value="HAMP"/>
    <property type="match status" value="1"/>
</dbReference>
<dbReference type="InterPro" id="IPR003661">
    <property type="entry name" value="HisK_dim/P_dom"/>
</dbReference>
<dbReference type="Gene3D" id="6.10.340.10">
    <property type="match status" value="1"/>
</dbReference>
<dbReference type="InterPro" id="IPR003594">
    <property type="entry name" value="HATPase_dom"/>
</dbReference>
<evidence type="ECO:0000256" key="8">
    <source>
        <dbReference type="SAM" id="Phobius"/>
    </source>
</evidence>
<evidence type="ECO:0000256" key="5">
    <source>
        <dbReference type="ARBA" id="ARBA00022679"/>
    </source>
</evidence>
<name>A0A550JIM8_9BACT</name>
<dbReference type="Gene3D" id="1.10.287.130">
    <property type="match status" value="1"/>
</dbReference>
<dbReference type="SMART" id="SM00304">
    <property type="entry name" value="HAMP"/>
    <property type="match status" value="1"/>
</dbReference>
<dbReference type="PRINTS" id="PR00344">
    <property type="entry name" value="BCTRLSENSOR"/>
</dbReference>
<feature type="domain" description="Histidine kinase" evidence="9">
    <location>
        <begin position="308"/>
        <end position="518"/>
    </location>
</feature>
<dbReference type="Proteomes" id="UP000317155">
    <property type="component" value="Unassembled WGS sequence"/>
</dbReference>
<dbReference type="SUPFAM" id="SSF158472">
    <property type="entry name" value="HAMP domain-like"/>
    <property type="match status" value="1"/>
</dbReference>
<proteinExistence type="predicted"/>
<dbReference type="SUPFAM" id="SSF47384">
    <property type="entry name" value="Homodimeric domain of signal transducing histidine kinase"/>
    <property type="match status" value="1"/>
</dbReference>
<comment type="caution">
    <text evidence="11">The sequence shown here is derived from an EMBL/GenBank/DDBJ whole genome shotgun (WGS) entry which is preliminary data.</text>
</comment>
<keyword evidence="8" id="KW-0472">Membrane</keyword>
<feature type="domain" description="HAMP" evidence="10">
    <location>
        <begin position="214"/>
        <end position="266"/>
    </location>
</feature>
<keyword evidence="12" id="KW-1185">Reference proteome</keyword>
<evidence type="ECO:0000256" key="2">
    <source>
        <dbReference type="ARBA" id="ARBA00004370"/>
    </source>
</evidence>
<protein>
    <recommendedName>
        <fullName evidence="3">histidine kinase</fullName>
        <ecNumber evidence="3">2.7.13.3</ecNumber>
    </recommendedName>
</protein>
<keyword evidence="5" id="KW-0808">Transferase</keyword>
<evidence type="ECO:0000256" key="7">
    <source>
        <dbReference type="SAM" id="Coils"/>
    </source>
</evidence>
<keyword evidence="7" id="KW-0175">Coiled coil</keyword>
<dbReference type="CDD" id="cd06225">
    <property type="entry name" value="HAMP"/>
    <property type="match status" value="1"/>
</dbReference>
<dbReference type="RefSeq" id="WP_092055401.1">
    <property type="nucleotide sequence ID" value="NZ_FOJJ01000012.1"/>
</dbReference>
<evidence type="ECO:0000256" key="3">
    <source>
        <dbReference type="ARBA" id="ARBA00012438"/>
    </source>
</evidence>
<dbReference type="InterPro" id="IPR004358">
    <property type="entry name" value="Sig_transdc_His_kin-like_C"/>
</dbReference>
<feature type="transmembrane region" description="Helical" evidence="8">
    <location>
        <begin position="6"/>
        <end position="27"/>
    </location>
</feature>
<dbReference type="GO" id="GO:0000155">
    <property type="term" value="F:phosphorelay sensor kinase activity"/>
    <property type="evidence" value="ECO:0007669"/>
    <property type="project" value="InterPro"/>
</dbReference>
<dbReference type="PANTHER" id="PTHR43065:SF42">
    <property type="entry name" value="TWO-COMPONENT SENSOR PPRA"/>
    <property type="match status" value="1"/>
</dbReference>
<dbReference type="Gene3D" id="3.30.565.10">
    <property type="entry name" value="Histidine kinase-like ATPase, C-terminal domain"/>
    <property type="match status" value="1"/>
</dbReference>
<evidence type="ECO:0000313" key="11">
    <source>
        <dbReference type="EMBL" id="TRO83058.1"/>
    </source>
</evidence>
<dbReference type="SUPFAM" id="SSF55874">
    <property type="entry name" value="ATPase domain of HSP90 chaperone/DNA topoisomerase II/histidine kinase"/>
    <property type="match status" value="1"/>
</dbReference>
<dbReference type="SMART" id="SM00388">
    <property type="entry name" value="HisKA"/>
    <property type="match status" value="1"/>
</dbReference>
<evidence type="ECO:0000256" key="4">
    <source>
        <dbReference type="ARBA" id="ARBA00022553"/>
    </source>
</evidence>
<evidence type="ECO:0000313" key="12">
    <source>
        <dbReference type="Proteomes" id="UP000317155"/>
    </source>
</evidence>
<comment type="catalytic activity">
    <reaction evidence="1">
        <text>ATP + protein L-histidine = ADP + protein N-phospho-L-histidine.</text>
        <dbReference type="EC" id="2.7.13.3"/>
    </reaction>
</comment>
<dbReference type="EC" id="2.7.13.3" evidence="3"/>
<feature type="coiled-coil region" evidence="7">
    <location>
        <begin position="247"/>
        <end position="292"/>
    </location>
</feature>
<dbReference type="Pfam" id="PF00512">
    <property type="entry name" value="HisKA"/>
    <property type="match status" value="1"/>
</dbReference>
<dbReference type="EMBL" id="VJVV01000002">
    <property type="protein sequence ID" value="TRO83058.1"/>
    <property type="molecule type" value="Genomic_DNA"/>
</dbReference>
<evidence type="ECO:0000256" key="1">
    <source>
        <dbReference type="ARBA" id="ARBA00000085"/>
    </source>
</evidence>
<dbReference type="PROSITE" id="PS50885">
    <property type="entry name" value="HAMP"/>
    <property type="match status" value="1"/>
</dbReference>
<dbReference type="AlphaFoldDB" id="A0A550JIM8"/>
<dbReference type="Pfam" id="PF02518">
    <property type="entry name" value="HATPase_c"/>
    <property type="match status" value="1"/>
</dbReference>
<reference evidence="11 12" key="1">
    <citation type="submission" date="2019-07" db="EMBL/GenBank/DDBJ databases">
        <title>Insights of Desulfuromonas acetexigens electromicrobiology.</title>
        <authorList>
            <person name="Katuri K."/>
            <person name="Sapireddy V."/>
            <person name="Shaw D.R."/>
            <person name="Saikaly P."/>
        </authorList>
    </citation>
    <scope>NUCLEOTIDE SEQUENCE [LARGE SCALE GENOMIC DNA]</scope>
    <source>
        <strain evidence="11 12">2873</strain>
    </source>
</reference>
<dbReference type="PROSITE" id="PS50109">
    <property type="entry name" value="HIS_KIN"/>
    <property type="match status" value="1"/>
</dbReference>
<dbReference type="Gene3D" id="3.30.450.290">
    <property type="match status" value="1"/>
</dbReference>
<dbReference type="InterPro" id="IPR005467">
    <property type="entry name" value="His_kinase_dom"/>
</dbReference>